<keyword evidence="17 18" id="KW-1078">G1/S host cell cycle checkpoint dysregulation by virus</keyword>
<keyword evidence="5 18" id="KW-1090">Inhibition of host innate immune response by virus</keyword>
<dbReference type="GO" id="GO:0030430">
    <property type="term" value="C:host cell cytoplasm"/>
    <property type="evidence" value="ECO:0007669"/>
    <property type="project" value="UniProtKB-SubCell"/>
</dbReference>
<evidence type="ECO:0000256" key="16">
    <source>
        <dbReference type="ARBA" id="ARBA00023280"/>
    </source>
</evidence>
<dbReference type="HAMAP" id="MF_04004">
    <property type="entry name" value="PPV_E7"/>
    <property type="match status" value="1"/>
</dbReference>
<evidence type="ECO:0000256" key="14">
    <source>
        <dbReference type="ARBA" id="ARBA00023200"/>
    </source>
</evidence>
<evidence type="ECO:0000256" key="15">
    <source>
        <dbReference type="ARBA" id="ARBA00023258"/>
    </source>
</evidence>
<evidence type="ECO:0000256" key="7">
    <source>
        <dbReference type="ARBA" id="ARBA00022771"/>
    </source>
</evidence>
<dbReference type="InterPro" id="IPR000148">
    <property type="entry name" value="Papilloma_E7"/>
</dbReference>
<evidence type="ECO:0000256" key="8">
    <source>
        <dbReference type="ARBA" id="ARBA00022830"/>
    </source>
</evidence>
<evidence type="ECO:0000313" key="20">
    <source>
        <dbReference type="EMBL" id="AQM73677.1"/>
    </source>
</evidence>
<evidence type="ECO:0000256" key="1">
    <source>
        <dbReference type="ARBA" id="ARBA00022504"/>
    </source>
</evidence>
<evidence type="ECO:0000256" key="19">
    <source>
        <dbReference type="PIRNR" id="PIRNR003407"/>
    </source>
</evidence>
<dbReference type="GO" id="GO:0019904">
    <property type="term" value="F:protein domain specific binding"/>
    <property type="evidence" value="ECO:0007669"/>
    <property type="project" value="UniProtKB-UniRule"/>
</dbReference>
<protein>
    <recommendedName>
        <fullName evidence="18 19">Protein E7</fullName>
    </recommendedName>
</protein>
<gene>
    <name evidence="18" type="primary">E7</name>
</gene>
<keyword evidence="4 18" id="KW-0945">Host-virus interaction</keyword>
<comment type="function">
    <text evidence="19">E7 protein has both transforming and trans-activating activities.</text>
</comment>
<evidence type="ECO:0000256" key="11">
    <source>
        <dbReference type="ARBA" id="ARBA00023125"/>
    </source>
</evidence>
<evidence type="ECO:0000256" key="4">
    <source>
        <dbReference type="ARBA" id="ARBA00022581"/>
    </source>
</evidence>
<dbReference type="GO" id="GO:0006351">
    <property type="term" value="P:DNA-templated transcription"/>
    <property type="evidence" value="ECO:0007669"/>
    <property type="project" value="UniProtKB-UniRule"/>
</dbReference>
<evidence type="ECO:0000256" key="5">
    <source>
        <dbReference type="ARBA" id="ARBA00022632"/>
    </source>
</evidence>
<keyword evidence="7 18" id="KW-0863">Zinc-finger</keyword>
<comment type="function">
    <text evidence="18">Plays a role in viral genome replication by driving entry of quiescent cells into the cell cycle. Stimulation of progression from G1 to S phase allows the virus to efficiently use the cellular DNA replicating machinery to achieve viral genome replication. E7 protein has both transforming and trans-activating activities. Induces the disassembly of the E2F1 transcription factor from RB1, with subsequent transcriptional activation of E2F1-regulated S-phase genes. Interferes with host histone deacetylation mediated by HDAC1 and HDAC2, leading to transcription activation. Plays also a role in the inhibition of both antiviral and antiproliferative functions of host interferon alpha. Interaction with host TMEM173/STING impairs the ability of TMEM173/STING to sense cytosolic DNA and promote the production of type I interferon (IFN-alpha and IFN-beta).</text>
</comment>
<dbReference type="PIRSF" id="PIRSF003407">
    <property type="entry name" value="Papvi_E7"/>
    <property type="match status" value="1"/>
</dbReference>
<comment type="subunit">
    <text evidence="18">Homodimer. Homooligomer. Interacts with host RB1; this interaction induces dissociation of RB1-E2F1 complex thereby disrupting RB1 activity. Interacts with host EP300; this interaction represses EP300 transcriptional activity. Interacts with protein E2; this interaction inhibits E7 oncogenic activity. Interacts with host TMEM173/STING; this interaction impairs the ability of TMEM173/STING to sense cytosolic DNA and promote the production of type I interferon (IFN-alpha and IFN-beta).</text>
</comment>
<evidence type="ECO:0000256" key="13">
    <source>
        <dbReference type="ARBA" id="ARBA00023163"/>
    </source>
</evidence>
<keyword evidence="1 18" id="KW-1121">Modulation of host cell cycle by virus</keyword>
<evidence type="ECO:0000256" key="18">
    <source>
        <dbReference type="HAMAP-Rule" id="MF_04004"/>
    </source>
</evidence>
<sequence>MHGEKATIKDIVLEMREITISTDLLSGEESLSSDSEEEQELFKIDTRCDNCKTRVRVCVRSSHTGIRRLQYLLENELSFLCPGCSRNLLQHGRFQ</sequence>
<keyword evidence="8 18" id="KW-1114">Inhibition of host interferon signaling pathway by virus</keyword>
<feature type="zinc finger region" evidence="18">
    <location>
        <begin position="48"/>
        <end position="84"/>
    </location>
</feature>
<dbReference type="Gene3D" id="3.30.160.330">
    <property type="match status" value="1"/>
</dbReference>
<dbReference type="EMBL" id="KX781284">
    <property type="protein sequence ID" value="AQM73677.1"/>
    <property type="molecule type" value="Genomic_DNA"/>
</dbReference>
<evidence type="ECO:0000256" key="6">
    <source>
        <dbReference type="ARBA" id="ARBA00022723"/>
    </source>
</evidence>
<dbReference type="Pfam" id="PF00527">
    <property type="entry name" value="E7"/>
    <property type="match status" value="1"/>
</dbReference>
<keyword evidence="9 18" id="KW-0862">Zinc</keyword>
<dbReference type="GO" id="GO:0003700">
    <property type="term" value="F:DNA-binding transcription factor activity"/>
    <property type="evidence" value="ECO:0007669"/>
    <property type="project" value="UniProtKB-UniRule"/>
</dbReference>
<evidence type="ECO:0000256" key="2">
    <source>
        <dbReference type="ARBA" id="ARBA00022518"/>
    </source>
</evidence>
<evidence type="ECO:0000256" key="12">
    <source>
        <dbReference type="ARBA" id="ARBA00023159"/>
    </source>
</evidence>
<dbReference type="SUPFAM" id="SSF161234">
    <property type="entry name" value="E7 C-terminal domain-like"/>
    <property type="match status" value="1"/>
</dbReference>
<dbReference type="GO" id="GO:0039502">
    <property type="term" value="P:symbiont-mediated suppression of host type I interferon-mediated signaling pathway"/>
    <property type="evidence" value="ECO:0007669"/>
    <property type="project" value="UniProtKB-UniRule"/>
</dbReference>
<dbReference type="GO" id="GO:0008270">
    <property type="term" value="F:zinc ion binding"/>
    <property type="evidence" value="ECO:0007669"/>
    <property type="project" value="UniProtKB-KW"/>
</dbReference>
<keyword evidence="10 18" id="KW-0805">Transcription regulation</keyword>
<keyword evidence="6 18" id="KW-0479">Metal-binding</keyword>
<proteinExistence type="inferred from homology"/>
<keyword evidence="16 18" id="KW-0899">Viral immunoevasion</keyword>
<keyword evidence="11 18" id="KW-0238">DNA-binding</keyword>
<comment type="subcellular location">
    <subcellularLocation>
        <location evidence="18">Host cytoplasm</location>
    </subcellularLocation>
    <subcellularLocation>
        <location evidence="18">Host nucleus</location>
    </subcellularLocation>
    <text evidence="18">Predominantly found in the host nucleus.</text>
</comment>
<comment type="caution">
    <text evidence="18">Lacks conserved residue(s) required for the propagation of feature annotation.</text>
</comment>
<keyword evidence="13 18" id="KW-0804">Transcription</keyword>
<comment type="domain">
    <text evidence="18">The E7 terminal domain is an intrinsically disordered domain, whose flexibility and conformational transitions confer target adaptability to the oncoprotein. It allows adaptation to a variety of protein targets and exposes the PEST degradation sequence that regulates its turnover in the cell.</text>
</comment>
<evidence type="ECO:0000256" key="3">
    <source>
        <dbReference type="ARBA" id="ARBA00022562"/>
    </source>
</evidence>
<evidence type="ECO:0000256" key="9">
    <source>
        <dbReference type="ARBA" id="ARBA00022833"/>
    </source>
</evidence>
<keyword evidence="15" id="KW-0922">Interferon antiviral system evasion</keyword>
<accession>A0A1Q1PPD7</accession>
<evidence type="ECO:0000256" key="10">
    <source>
        <dbReference type="ARBA" id="ARBA00023015"/>
    </source>
</evidence>
<keyword evidence="14 18" id="KW-1035">Host cytoplasm</keyword>
<organism evidence="20">
    <name type="scientific">Human papillomavirus</name>
    <dbReference type="NCBI Taxonomy" id="10566"/>
    <lineage>
        <taxon>Viruses</taxon>
        <taxon>Monodnaviria</taxon>
        <taxon>Shotokuvirae</taxon>
        <taxon>Cossaviricota</taxon>
        <taxon>Papovaviricetes</taxon>
        <taxon>Zurhausenvirales</taxon>
        <taxon>Papillomaviridae</taxon>
    </lineage>
</organism>
<dbReference type="GO" id="GO:0052170">
    <property type="term" value="P:symbiont-mediated suppression of host innate immune response"/>
    <property type="evidence" value="ECO:0007669"/>
    <property type="project" value="UniProtKB-KW"/>
</dbReference>
<evidence type="ECO:0000256" key="17">
    <source>
        <dbReference type="ARBA" id="ARBA00023309"/>
    </source>
</evidence>
<keyword evidence="12 18" id="KW-0010">Activator</keyword>
<keyword evidence="3 18" id="KW-1048">Host nucleus</keyword>
<dbReference type="GO" id="GO:0003677">
    <property type="term" value="F:DNA binding"/>
    <property type="evidence" value="ECO:0007669"/>
    <property type="project" value="UniProtKB-UniRule"/>
</dbReference>
<keyword evidence="2 18" id="KW-0244">Early protein</keyword>
<reference evidence="20" key="1">
    <citation type="journal article" date="2016" name="J. Am. Acad. Dermatol.">
        <title>Human polyomavirus 6 and 7 are associated with pruritic and dyskeratotic dermatoses.</title>
        <authorList>
            <person name="Nguyen K.D."/>
            <person name="Lee E.E."/>
            <person name="Yue Y."/>
            <person name="Stork J."/>
            <person name="Pock L."/>
            <person name="North J.P."/>
            <person name="Vandergriff T."/>
            <person name="Cockerell C."/>
            <person name="Hosler G.A."/>
            <person name="Pastrana D.V."/>
            <person name="Buck C.B."/>
            <person name="Wang R.C."/>
        </authorList>
    </citation>
    <scope>NUCLEOTIDE SEQUENCE</scope>
    <source>
        <strain evidence="20">Dysk5</strain>
    </source>
</reference>
<name>A0A1Q1PPD7_9PAPI</name>
<feature type="short sequence motif" description="Nuclear export signal" evidence="18">
    <location>
        <begin position="66"/>
        <end position="74"/>
    </location>
</feature>
<comment type="similarity">
    <text evidence="18 19">Belongs to the papillomaviridae E7 protein family.</text>
</comment>
<dbReference type="GO" id="GO:0042025">
    <property type="term" value="C:host cell nucleus"/>
    <property type="evidence" value="ECO:0007669"/>
    <property type="project" value="UniProtKB-SubCell"/>
</dbReference>
<comment type="PTM">
    <text evidence="18">Highly phosphorylated.</text>
</comment>
<dbReference type="GO" id="GO:0039645">
    <property type="term" value="P:symbiont-mediated perturbation of host cell cycle G1/S transition checkpoint"/>
    <property type="evidence" value="ECO:0007669"/>
    <property type="project" value="UniProtKB-UniRule"/>
</dbReference>